<evidence type="ECO:0000256" key="2">
    <source>
        <dbReference type="ARBA" id="ARBA00022643"/>
    </source>
</evidence>
<dbReference type="PANTHER" id="PTHR42847:SF9">
    <property type="entry name" value="BLL6451 PROTEIN"/>
    <property type="match status" value="1"/>
</dbReference>
<dbReference type="PANTHER" id="PTHR42847">
    <property type="entry name" value="ALKANESULFONATE MONOOXYGENASE"/>
    <property type="match status" value="1"/>
</dbReference>
<evidence type="ECO:0000259" key="5">
    <source>
        <dbReference type="Pfam" id="PF00296"/>
    </source>
</evidence>
<dbReference type="InterPro" id="IPR011251">
    <property type="entry name" value="Luciferase-like_dom"/>
</dbReference>
<organism evidence="6 7">
    <name type="scientific">Tectimicrobiota bacterium</name>
    <dbReference type="NCBI Taxonomy" id="2528274"/>
    <lineage>
        <taxon>Bacteria</taxon>
        <taxon>Pseudomonadati</taxon>
        <taxon>Nitrospinota/Tectimicrobiota group</taxon>
        <taxon>Candidatus Tectimicrobiota</taxon>
    </lineage>
</organism>
<accession>A0A937W1V2</accession>
<evidence type="ECO:0000313" key="7">
    <source>
        <dbReference type="Proteomes" id="UP000712673"/>
    </source>
</evidence>
<keyword evidence="1" id="KW-0285">Flavoprotein</keyword>
<evidence type="ECO:0000256" key="4">
    <source>
        <dbReference type="ARBA" id="ARBA00023033"/>
    </source>
</evidence>
<comment type="caution">
    <text evidence="6">The sequence shown here is derived from an EMBL/GenBank/DDBJ whole genome shotgun (WGS) entry which is preliminary data.</text>
</comment>
<keyword evidence="3" id="KW-0560">Oxidoreductase</keyword>
<dbReference type="Proteomes" id="UP000712673">
    <property type="component" value="Unassembled WGS sequence"/>
</dbReference>
<evidence type="ECO:0000256" key="3">
    <source>
        <dbReference type="ARBA" id="ARBA00023002"/>
    </source>
</evidence>
<keyword evidence="2" id="KW-0288">FMN</keyword>
<dbReference type="Gene3D" id="3.20.20.30">
    <property type="entry name" value="Luciferase-like domain"/>
    <property type="match status" value="1"/>
</dbReference>
<protein>
    <submittedName>
        <fullName evidence="6">LLM class flavin-dependent oxidoreductase</fullName>
    </submittedName>
</protein>
<reference evidence="6" key="1">
    <citation type="submission" date="2019-03" db="EMBL/GenBank/DDBJ databases">
        <title>Lake Tanganyika Metagenome-Assembled Genomes (MAGs).</title>
        <authorList>
            <person name="Tran P."/>
        </authorList>
    </citation>
    <scope>NUCLEOTIDE SEQUENCE</scope>
    <source>
        <strain evidence="6">K_DeepCast_65m_m2_066</strain>
    </source>
</reference>
<keyword evidence="4" id="KW-0503">Monooxygenase</keyword>
<evidence type="ECO:0000313" key="6">
    <source>
        <dbReference type="EMBL" id="MBM3225306.1"/>
    </source>
</evidence>
<dbReference type="CDD" id="cd01094">
    <property type="entry name" value="Alkanesulfonate_monoxygenase"/>
    <property type="match status" value="1"/>
</dbReference>
<proteinExistence type="predicted"/>
<evidence type="ECO:0000256" key="1">
    <source>
        <dbReference type="ARBA" id="ARBA00022630"/>
    </source>
</evidence>
<feature type="domain" description="Luciferase-like" evidence="5">
    <location>
        <begin position="2"/>
        <end position="293"/>
    </location>
</feature>
<dbReference type="InterPro" id="IPR050172">
    <property type="entry name" value="SsuD_RutA_monooxygenase"/>
</dbReference>
<name>A0A937W1V2_UNCTE</name>
<dbReference type="GO" id="GO:0046306">
    <property type="term" value="P:alkanesulfonate catabolic process"/>
    <property type="evidence" value="ECO:0007669"/>
    <property type="project" value="TreeGrafter"/>
</dbReference>
<dbReference type="AlphaFoldDB" id="A0A937W1V2"/>
<dbReference type="InterPro" id="IPR036661">
    <property type="entry name" value="Luciferase-like_sf"/>
</dbReference>
<sequence length="331" mass="36097">PDYVRRFAHAHEEAGFDMALIGYASTSADGMSVAGYVAAATERLRFLIAHRPGFMAPTLAARKLATLDHLTGGRIALHIITGGSDAEQRRDGDWLDHDTRYRRTDEYLDVVRRVWTSNTPFDYDGEFYRLSQAFSEVKPRQQPYVPLYFGGASDVAVDVGARHCDVYALWGEPLAAIRERIAAVQAAARPHGRTPRFSVSVRPILGSTAARAWERARTILAQIQASKPPATPRPQAVGSQRLLAFAAQGDIHDKCLWTPIAAATGAAGNTTALVGTPEQVAEALLDYYDAGATTLLIRGFDPLADAVEYGRELIPLVRAEVARRQQSVTVA</sequence>
<feature type="non-terminal residue" evidence="6">
    <location>
        <position position="1"/>
    </location>
</feature>
<dbReference type="Pfam" id="PF00296">
    <property type="entry name" value="Bac_luciferase"/>
    <property type="match status" value="1"/>
</dbReference>
<dbReference type="GO" id="GO:0008726">
    <property type="term" value="F:alkanesulfonate monooxygenase activity"/>
    <property type="evidence" value="ECO:0007669"/>
    <property type="project" value="TreeGrafter"/>
</dbReference>
<dbReference type="EMBL" id="VGLS01000537">
    <property type="protein sequence ID" value="MBM3225306.1"/>
    <property type="molecule type" value="Genomic_DNA"/>
</dbReference>
<dbReference type="SUPFAM" id="SSF51679">
    <property type="entry name" value="Bacterial luciferase-like"/>
    <property type="match status" value="1"/>
</dbReference>
<gene>
    <name evidence="6" type="ORF">FJZ47_16095</name>
</gene>